<dbReference type="InterPro" id="IPR018060">
    <property type="entry name" value="HTH_AraC"/>
</dbReference>
<name>A0A2P7B8K8_9HYPH</name>
<dbReference type="SMART" id="SM00342">
    <property type="entry name" value="HTH_ARAC"/>
    <property type="match status" value="1"/>
</dbReference>
<gene>
    <name evidence="4" type="ORF">CU103_17960</name>
</gene>
<evidence type="ECO:0000313" key="5">
    <source>
        <dbReference type="Proteomes" id="UP000241764"/>
    </source>
</evidence>
<dbReference type="PANTHER" id="PTHR47893">
    <property type="entry name" value="REGULATORY PROTEIN PCHR"/>
    <property type="match status" value="1"/>
</dbReference>
<evidence type="ECO:0000256" key="2">
    <source>
        <dbReference type="ARBA" id="ARBA00023163"/>
    </source>
</evidence>
<keyword evidence="2" id="KW-0804">Transcription</keyword>
<evidence type="ECO:0000256" key="1">
    <source>
        <dbReference type="ARBA" id="ARBA00023015"/>
    </source>
</evidence>
<dbReference type="Pfam" id="PF12833">
    <property type="entry name" value="HTH_18"/>
    <property type="match status" value="1"/>
</dbReference>
<proteinExistence type="predicted"/>
<reference evidence="5" key="1">
    <citation type="submission" date="2017-11" db="EMBL/GenBank/DDBJ databases">
        <authorList>
            <person name="Kuznetsova I."/>
            <person name="Sazanova A."/>
            <person name="Chirak E."/>
            <person name="Safronova V."/>
            <person name="Willems A."/>
        </authorList>
    </citation>
    <scope>NUCLEOTIDE SEQUENCE [LARGE SCALE GENOMIC DNA]</scope>
    <source>
        <strain evidence="5">CCBAU 03422</strain>
    </source>
</reference>
<dbReference type="GO" id="GO:0003700">
    <property type="term" value="F:DNA-binding transcription factor activity"/>
    <property type="evidence" value="ECO:0007669"/>
    <property type="project" value="InterPro"/>
</dbReference>
<feature type="domain" description="HTH araC/xylS-type" evidence="3">
    <location>
        <begin position="38"/>
        <end position="137"/>
    </location>
</feature>
<sequence>MADDTANSFWPNTPVVKTTELLAECTGKSARDPQKQLLLAEEFIRSNIYNPVSIADIATASGVNIRSLQRLFRKHRGITPVRALLNFRIAAAHEIILSRKAPSVRDLAATFHFSNPGRFSKLYRQTYSCTPSEEIRSWRSRVPTRSG</sequence>
<organism evidence="4 5">
    <name type="scientific">Phyllobacterium sophorae</name>
    <dbReference type="NCBI Taxonomy" id="1520277"/>
    <lineage>
        <taxon>Bacteria</taxon>
        <taxon>Pseudomonadati</taxon>
        <taxon>Pseudomonadota</taxon>
        <taxon>Alphaproteobacteria</taxon>
        <taxon>Hyphomicrobiales</taxon>
        <taxon>Phyllobacteriaceae</taxon>
        <taxon>Phyllobacterium</taxon>
    </lineage>
</organism>
<keyword evidence="1" id="KW-0805">Transcription regulation</keyword>
<keyword evidence="5" id="KW-1185">Reference proteome</keyword>
<protein>
    <recommendedName>
        <fullName evidence="3">HTH araC/xylS-type domain-containing protein</fullName>
    </recommendedName>
</protein>
<comment type="caution">
    <text evidence="4">The sequence shown here is derived from an EMBL/GenBank/DDBJ whole genome shotgun (WGS) entry which is preliminary data.</text>
</comment>
<evidence type="ECO:0000259" key="3">
    <source>
        <dbReference type="PROSITE" id="PS01124"/>
    </source>
</evidence>
<dbReference type="EMBL" id="PGGM01000008">
    <property type="protein sequence ID" value="PSH62800.1"/>
    <property type="molecule type" value="Genomic_DNA"/>
</dbReference>
<dbReference type="RefSeq" id="WP_106665405.1">
    <property type="nucleotide sequence ID" value="NZ_PGGM01000008.1"/>
</dbReference>
<dbReference type="GO" id="GO:0043565">
    <property type="term" value="F:sequence-specific DNA binding"/>
    <property type="evidence" value="ECO:0007669"/>
    <property type="project" value="InterPro"/>
</dbReference>
<dbReference type="Gene3D" id="1.10.10.60">
    <property type="entry name" value="Homeodomain-like"/>
    <property type="match status" value="1"/>
</dbReference>
<dbReference type="OrthoDB" id="7285481at2"/>
<dbReference type="Proteomes" id="UP000241764">
    <property type="component" value="Unassembled WGS sequence"/>
</dbReference>
<dbReference type="SUPFAM" id="SSF46689">
    <property type="entry name" value="Homeodomain-like"/>
    <property type="match status" value="2"/>
</dbReference>
<dbReference type="PANTHER" id="PTHR47893:SF1">
    <property type="entry name" value="REGULATORY PROTEIN PCHR"/>
    <property type="match status" value="1"/>
</dbReference>
<dbReference type="InterPro" id="IPR053142">
    <property type="entry name" value="PchR_regulatory_protein"/>
</dbReference>
<dbReference type="InterPro" id="IPR009057">
    <property type="entry name" value="Homeodomain-like_sf"/>
</dbReference>
<accession>A0A2P7B8K8</accession>
<evidence type="ECO:0000313" key="4">
    <source>
        <dbReference type="EMBL" id="PSH62800.1"/>
    </source>
</evidence>
<dbReference type="AlphaFoldDB" id="A0A2P7B8K8"/>
<dbReference type="PROSITE" id="PS01124">
    <property type="entry name" value="HTH_ARAC_FAMILY_2"/>
    <property type="match status" value="1"/>
</dbReference>